<proteinExistence type="predicted"/>
<reference evidence="1 2" key="1">
    <citation type="submission" date="2021-06" db="EMBL/GenBank/DDBJ databases">
        <authorList>
            <person name="Kallberg Y."/>
            <person name="Tangrot J."/>
            <person name="Rosling A."/>
        </authorList>
    </citation>
    <scope>NUCLEOTIDE SEQUENCE [LARGE SCALE GENOMIC DNA]</scope>
    <source>
        <strain evidence="1 2">120-4 pot B 10/14</strain>
    </source>
</reference>
<dbReference type="Proteomes" id="UP000789901">
    <property type="component" value="Unassembled WGS sequence"/>
</dbReference>
<dbReference type="EMBL" id="CAJVQB010001865">
    <property type="protein sequence ID" value="CAG8553680.1"/>
    <property type="molecule type" value="Genomic_DNA"/>
</dbReference>
<keyword evidence="2" id="KW-1185">Reference proteome</keyword>
<accession>A0ABN7UEI3</accession>
<organism evidence="1 2">
    <name type="scientific">Gigaspora margarita</name>
    <dbReference type="NCBI Taxonomy" id="4874"/>
    <lineage>
        <taxon>Eukaryota</taxon>
        <taxon>Fungi</taxon>
        <taxon>Fungi incertae sedis</taxon>
        <taxon>Mucoromycota</taxon>
        <taxon>Glomeromycotina</taxon>
        <taxon>Glomeromycetes</taxon>
        <taxon>Diversisporales</taxon>
        <taxon>Gigasporaceae</taxon>
        <taxon>Gigaspora</taxon>
    </lineage>
</organism>
<gene>
    <name evidence="1" type="ORF">GMARGA_LOCUS4678</name>
</gene>
<evidence type="ECO:0000313" key="1">
    <source>
        <dbReference type="EMBL" id="CAG8553680.1"/>
    </source>
</evidence>
<comment type="caution">
    <text evidence="1">The sequence shown here is derived from an EMBL/GenBank/DDBJ whole genome shotgun (WGS) entry which is preliminary data.</text>
</comment>
<protein>
    <submittedName>
        <fullName evidence="1">33953_t:CDS:1</fullName>
    </submittedName>
</protein>
<evidence type="ECO:0000313" key="2">
    <source>
        <dbReference type="Proteomes" id="UP000789901"/>
    </source>
</evidence>
<sequence length="74" mass="8358">MDMNVHSISVKSAIENKLNTTWLKDQFEGSMMQIEKNVNEGVKNSENNAVLTTTIQGIMTRLDETNRESQDIDA</sequence>
<name>A0ABN7UEI3_GIGMA</name>